<evidence type="ECO:0000313" key="2">
    <source>
        <dbReference type="Proteomes" id="UP000324897"/>
    </source>
</evidence>
<organism evidence="1 2">
    <name type="scientific">Eragrostis curvula</name>
    <name type="common">weeping love grass</name>
    <dbReference type="NCBI Taxonomy" id="38414"/>
    <lineage>
        <taxon>Eukaryota</taxon>
        <taxon>Viridiplantae</taxon>
        <taxon>Streptophyta</taxon>
        <taxon>Embryophyta</taxon>
        <taxon>Tracheophyta</taxon>
        <taxon>Spermatophyta</taxon>
        <taxon>Magnoliopsida</taxon>
        <taxon>Liliopsida</taxon>
        <taxon>Poales</taxon>
        <taxon>Poaceae</taxon>
        <taxon>PACMAD clade</taxon>
        <taxon>Chloridoideae</taxon>
        <taxon>Eragrostideae</taxon>
        <taxon>Eragrostidinae</taxon>
        <taxon>Eragrostis</taxon>
    </lineage>
</organism>
<dbReference type="InterPro" id="IPR036188">
    <property type="entry name" value="FAD/NAD-bd_sf"/>
</dbReference>
<dbReference type="GO" id="GO:0016123">
    <property type="term" value="P:xanthophyll biosynthetic process"/>
    <property type="evidence" value="ECO:0007669"/>
    <property type="project" value="TreeGrafter"/>
</dbReference>
<evidence type="ECO:0008006" key="3">
    <source>
        <dbReference type="Google" id="ProtNLM"/>
    </source>
</evidence>
<dbReference type="Gene3D" id="3.50.50.60">
    <property type="entry name" value="FAD/NAD(P)-binding domain"/>
    <property type="match status" value="1"/>
</dbReference>
<name>A0A5J9UAF1_9POAL</name>
<dbReference type="InterPro" id="IPR051205">
    <property type="entry name" value="UbiH/COQ6_monooxygenase"/>
</dbReference>
<dbReference type="GO" id="GO:0016120">
    <property type="term" value="P:carotene biosynthetic process"/>
    <property type="evidence" value="ECO:0007669"/>
    <property type="project" value="TreeGrafter"/>
</dbReference>
<dbReference type="PANTHER" id="PTHR43876">
    <property type="entry name" value="UBIQUINONE BIOSYNTHESIS MONOOXYGENASE COQ6, MITOCHONDRIAL"/>
    <property type="match status" value="1"/>
</dbReference>
<dbReference type="AlphaFoldDB" id="A0A5J9UAF1"/>
<gene>
    <name evidence="1" type="ORF">EJB05_30293</name>
</gene>
<dbReference type="Proteomes" id="UP000324897">
    <property type="component" value="Unassembled WGS sequence"/>
</dbReference>
<dbReference type="PANTHER" id="PTHR43876:SF7">
    <property type="entry name" value="UBIQUINONE BIOSYNTHESIS MONOOXYGENASE COQ6, MITOCHONDRIAL"/>
    <property type="match status" value="1"/>
</dbReference>
<proteinExistence type="predicted"/>
<dbReference type="OrthoDB" id="683240at2759"/>
<evidence type="ECO:0000313" key="1">
    <source>
        <dbReference type="EMBL" id="TVU20702.1"/>
    </source>
</evidence>
<dbReference type="EMBL" id="RWGY01000026">
    <property type="protein sequence ID" value="TVU20702.1"/>
    <property type="molecule type" value="Genomic_DNA"/>
</dbReference>
<dbReference type="SUPFAM" id="SSF51905">
    <property type="entry name" value="FAD/NAD(P)-binding domain"/>
    <property type="match status" value="1"/>
</dbReference>
<accession>A0A5J9UAF1</accession>
<dbReference type="Gramene" id="TVU20702">
    <property type="protein sequence ID" value="TVU20702"/>
    <property type="gene ID" value="EJB05_30293"/>
</dbReference>
<protein>
    <recommendedName>
        <fullName evidence="3">FAD-binding domain-containing protein</fullName>
    </recommendedName>
</protein>
<reference evidence="1 2" key="1">
    <citation type="journal article" date="2019" name="Sci. Rep.">
        <title>A high-quality genome of Eragrostis curvula grass provides insights into Poaceae evolution and supports new strategies to enhance forage quality.</title>
        <authorList>
            <person name="Carballo J."/>
            <person name="Santos B.A.C.M."/>
            <person name="Zappacosta D."/>
            <person name="Garbus I."/>
            <person name="Selva J.P."/>
            <person name="Gallo C.A."/>
            <person name="Diaz A."/>
            <person name="Albertini E."/>
            <person name="Caccamo M."/>
            <person name="Echenique V."/>
        </authorList>
    </citation>
    <scope>NUCLEOTIDE SEQUENCE [LARGE SCALE GENOMIC DNA]</scope>
    <source>
        <strain evidence="2">cv. Victoria</strain>
        <tissue evidence="1">Leaf</tissue>
    </source>
</reference>
<dbReference type="GO" id="GO:0005739">
    <property type="term" value="C:mitochondrion"/>
    <property type="evidence" value="ECO:0007669"/>
    <property type="project" value="TreeGrafter"/>
</dbReference>
<comment type="caution">
    <text evidence="1">The sequence shown here is derived from an EMBL/GenBank/DDBJ whole genome shotgun (WGS) entry which is preliminary data.</text>
</comment>
<sequence>MTPIRASAVSAMLARRRCFAAANRIRPLVRAFSDAPVSGLDAAAGVAPRSQDHTEGIGGVKTTPDVLDVAIVGGGMVGLAVACALSTMPLTKHLRVAIIDSNPALKSRNHLPKNSIPDSRVSTVTPATISFFRDIGAWEHILQQRHAFFGKMQVWDYTGLGYTRYNARDVGKEHLGFVCSFNLEELDDIEKVIYPTRLVSLTFPSTSRQTGMKPTLGEAASVSDASEELHRRNLVKLDLSDGRSLYSKLVFKNK</sequence>
<keyword evidence="2" id="KW-1185">Reference proteome</keyword>